<dbReference type="RefSeq" id="WP_308984783.1">
    <property type="nucleotide sequence ID" value="NZ_JARXIC010000010.1"/>
</dbReference>
<dbReference type="SUPFAM" id="SSF56935">
    <property type="entry name" value="Porins"/>
    <property type="match status" value="1"/>
</dbReference>
<feature type="signal peptide" evidence="1">
    <location>
        <begin position="1"/>
        <end position="23"/>
    </location>
</feature>
<organism evidence="2 3">
    <name type="scientific">Thalassobacterium sedimentorum</name>
    <dbReference type="NCBI Taxonomy" id="3041258"/>
    <lineage>
        <taxon>Bacteria</taxon>
        <taxon>Pseudomonadati</taxon>
        <taxon>Verrucomicrobiota</taxon>
        <taxon>Opitutia</taxon>
        <taxon>Puniceicoccales</taxon>
        <taxon>Coraliomargaritaceae</taxon>
        <taxon>Thalassobacterium</taxon>
    </lineage>
</organism>
<evidence type="ECO:0000256" key="1">
    <source>
        <dbReference type="SAM" id="SignalP"/>
    </source>
</evidence>
<proteinExistence type="predicted"/>
<sequence length="398" mass="43467">MKLNKLTQYFVLSAALVSAPSLAATNDALLDKLVEKGILTQGEAIEIASEIEQESQGISFSAKGKETLKLRFNGRMQFQYDHLAGELNGESTESTNHFYFRRVFLGVKASLANGVYAETVLDFAGDEQPEIAFDKVAFGYKFDDAFDAQLGFQKVPFGFEETSSSSSLQTIERSAANRFFADDIDFSSRHAGIHAQGDLGAGFSYALALVNGAQGEGSKLLGSAEGSNDLAAFGRIQWAGIAWMFGVDAGSQSNNSVVGEDVVAYTAYANYKYEGINLLGEFFSANMGDEEDVTGYALRASYKFNKFEPVIRYSYIETDSFDIDTDELIRRAPTDTDNLSLTGASGIGKEMHSFYLGANYYYSPAVTFMAGYEVADVETDADDEADVDGFRARVQVLW</sequence>
<name>A0ABU1AL41_9BACT</name>
<dbReference type="InterPro" id="IPR010870">
    <property type="entry name" value="Porin_O/P"/>
</dbReference>
<evidence type="ECO:0000313" key="2">
    <source>
        <dbReference type="EMBL" id="MDQ8194303.1"/>
    </source>
</evidence>
<keyword evidence="1" id="KW-0732">Signal</keyword>
<accession>A0ABU1AL41</accession>
<dbReference type="Proteomes" id="UP001243717">
    <property type="component" value="Unassembled WGS sequence"/>
</dbReference>
<dbReference type="Pfam" id="PF07396">
    <property type="entry name" value="Porin_O_P"/>
    <property type="match status" value="1"/>
</dbReference>
<dbReference type="InterPro" id="IPR023614">
    <property type="entry name" value="Porin_dom_sf"/>
</dbReference>
<protein>
    <submittedName>
        <fullName evidence="2">Porin</fullName>
    </submittedName>
</protein>
<dbReference type="EMBL" id="JARXIC010000010">
    <property type="protein sequence ID" value="MDQ8194303.1"/>
    <property type="molecule type" value="Genomic_DNA"/>
</dbReference>
<dbReference type="Gene3D" id="2.40.160.10">
    <property type="entry name" value="Porin"/>
    <property type="match status" value="1"/>
</dbReference>
<feature type="chain" id="PRO_5046510261" evidence="1">
    <location>
        <begin position="24"/>
        <end position="398"/>
    </location>
</feature>
<gene>
    <name evidence="2" type="ORF">QEH59_07695</name>
</gene>
<keyword evidence="3" id="KW-1185">Reference proteome</keyword>
<comment type="caution">
    <text evidence="2">The sequence shown here is derived from an EMBL/GenBank/DDBJ whole genome shotgun (WGS) entry which is preliminary data.</text>
</comment>
<reference evidence="2 3" key="1">
    <citation type="submission" date="2023-04" db="EMBL/GenBank/DDBJ databases">
        <title>A novel bacteria isolated from coastal sediment.</title>
        <authorList>
            <person name="Liu X.-J."/>
            <person name="Du Z.-J."/>
        </authorList>
    </citation>
    <scope>NUCLEOTIDE SEQUENCE [LARGE SCALE GENOMIC DNA]</scope>
    <source>
        <strain evidence="2 3">SDUM461004</strain>
    </source>
</reference>
<evidence type="ECO:0000313" key="3">
    <source>
        <dbReference type="Proteomes" id="UP001243717"/>
    </source>
</evidence>